<organism evidence="6 7">
    <name type="scientific">Iocasia fonsfrigidae</name>
    <dbReference type="NCBI Taxonomy" id="2682810"/>
    <lineage>
        <taxon>Bacteria</taxon>
        <taxon>Bacillati</taxon>
        <taxon>Bacillota</taxon>
        <taxon>Clostridia</taxon>
        <taxon>Halanaerobiales</taxon>
        <taxon>Halanaerobiaceae</taxon>
        <taxon>Iocasia</taxon>
    </lineage>
</organism>
<comment type="subcellular location">
    <subcellularLocation>
        <location evidence="1">Membrane</location>
        <topology evidence="1">Multi-pass membrane protein</topology>
    </subcellularLocation>
</comment>
<feature type="transmembrane region" description="Helical" evidence="5">
    <location>
        <begin position="20"/>
        <end position="40"/>
    </location>
</feature>
<feature type="transmembrane region" description="Helical" evidence="5">
    <location>
        <begin position="119"/>
        <end position="140"/>
    </location>
</feature>
<sequence length="236" mass="27338">MMLKAKQVKQKINNQKKAILKNMILYFISAIVFFLCSGSILVIRGWVYYLLVISGAVINNYLLLKYNPEVLSSRAEEGSNTKKWDKIILGFYTLIHIFIIPVISGLGFRFDWLQLSAQYIFLGVLLYLVSLIIITWAMVINKHFEGTVRIQTDRNQAIIEKGPYKYIRHPGNLGMILTSFVQPVIIGYVYTFIPGILAVIFVVIRTKLEDDMLQRDLDGYIDYAEKVKYRLIIKLW</sequence>
<evidence type="ECO:0000256" key="5">
    <source>
        <dbReference type="SAM" id="Phobius"/>
    </source>
</evidence>
<dbReference type="Gene3D" id="1.20.120.1630">
    <property type="match status" value="1"/>
</dbReference>
<dbReference type="GO" id="GO:0016020">
    <property type="term" value="C:membrane"/>
    <property type="evidence" value="ECO:0007669"/>
    <property type="project" value="UniProtKB-SubCell"/>
</dbReference>
<feature type="transmembrane region" description="Helical" evidence="5">
    <location>
        <begin position="87"/>
        <end position="107"/>
    </location>
</feature>
<dbReference type="KEGG" id="ifn:GM661_14500"/>
<reference evidence="6" key="1">
    <citation type="submission" date="2019-12" db="EMBL/GenBank/DDBJ databases">
        <authorList>
            <person name="zhang j."/>
            <person name="sun C.M."/>
        </authorList>
    </citation>
    <scope>NUCLEOTIDE SEQUENCE</scope>
    <source>
        <strain evidence="6">NS-1</strain>
    </source>
</reference>
<evidence type="ECO:0000313" key="6">
    <source>
        <dbReference type="EMBL" id="QTL99081.1"/>
    </source>
</evidence>
<dbReference type="InterPro" id="IPR007269">
    <property type="entry name" value="ICMT_MeTrfase"/>
</dbReference>
<keyword evidence="2 5" id="KW-0812">Transmembrane</keyword>
<dbReference type="AlphaFoldDB" id="A0A8A7KCA5"/>
<evidence type="ECO:0000313" key="7">
    <source>
        <dbReference type="Proteomes" id="UP000665020"/>
    </source>
</evidence>
<evidence type="ECO:0000256" key="4">
    <source>
        <dbReference type="ARBA" id="ARBA00023136"/>
    </source>
</evidence>
<feature type="transmembrane region" description="Helical" evidence="5">
    <location>
        <begin position="46"/>
        <end position="66"/>
    </location>
</feature>
<keyword evidence="4 5" id="KW-0472">Membrane</keyword>
<evidence type="ECO:0000256" key="3">
    <source>
        <dbReference type="ARBA" id="ARBA00022989"/>
    </source>
</evidence>
<dbReference type="InterPro" id="IPR052527">
    <property type="entry name" value="Metal_cation-efflux_comp"/>
</dbReference>
<dbReference type="GO" id="GO:0004671">
    <property type="term" value="F:protein C-terminal S-isoprenylcysteine carboxyl O-methyltransferase activity"/>
    <property type="evidence" value="ECO:0007669"/>
    <property type="project" value="InterPro"/>
</dbReference>
<proteinExistence type="predicted"/>
<dbReference type="Proteomes" id="UP000665020">
    <property type="component" value="Chromosome"/>
</dbReference>
<protein>
    <recommendedName>
        <fullName evidence="8">Isoprenylcysteine carboxylmethyltransferase family protein</fullName>
    </recommendedName>
</protein>
<feature type="transmembrane region" description="Helical" evidence="5">
    <location>
        <begin position="185"/>
        <end position="204"/>
    </location>
</feature>
<accession>A0A8A7KCA5</accession>
<name>A0A8A7KCA5_9FIRM</name>
<dbReference type="EMBL" id="CP046640">
    <property type="protein sequence ID" value="QTL99081.1"/>
    <property type="molecule type" value="Genomic_DNA"/>
</dbReference>
<gene>
    <name evidence="6" type="ORF">GM661_14500</name>
</gene>
<dbReference type="PANTHER" id="PTHR43847:SF1">
    <property type="entry name" value="BLL3993 PROTEIN"/>
    <property type="match status" value="1"/>
</dbReference>
<evidence type="ECO:0000256" key="2">
    <source>
        <dbReference type="ARBA" id="ARBA00022692"/>
    </source>
</evidence>
<keyword evidence="3 5" id="KW-1133">Transmembrane helix</keyword>
<evidence type="ECO:0008006" key="8">
    <source>
        <dbReference type="Google" id="ProtNLM"/>
    </source>
</evidence>
<evidence type="ECO:0000256" key="1">
    <source>
        <dbReference type="ARBA" id="ARBA00004141"/>
    </source>
</evidence>
<keyword evidence="7" id="KW-1185">Reference proteome</keyword>
<dbReference type="PANTHER" id="PTHR43847">
    <property type="entry name" value="BLL3993 PROTEIN"/>
    <property type="match status" value="1"/>
</dbReference>
<dbReference type="Pfam" id="PF04140">
    <property type="entry name" value="ICMT"/>
    <property type="match status" value="1"/>
</dbReference>